<evidence type="ECO:0000313" key="2">
    <source>
        <dbReference type="EMBL" id="GJF16034.1"/>
    </source>
</evidence>
<dbReference type="GO" id="GO:0004601">
    <property type="term" value="F:peroxidase activity"/>
    <property type="evidence" value="ECO:0007669"/>
    <property type="project" value="UniProtKB-KW"/>
</dbReference>
<protein>
    <submittedName>
        <fullName evidence="2">Peroxidase</fullName>
    </submittedName>
</protein>
<dbReference type="InterPro" id="IPR029058">
    <property type="entry name" value="AB_hydrolase_fold"/>
</dbReference>
<reference evidence="2 3" key="1">
    <citation type="submission" date="2021-08" db="EMBL/GenBank/DDBJ databases">
        <title>Draft genome sequence of Mycolicibacterium sp. NGTWS1702 strain.</title>
        <authorList>
            <person name="Matsumoto M."/>
            <person name="Tang B.C.C."/>
            <person name="Machida Y."/>
            <person name="Matoyama H."/>
            <person name="Kishihara T."/>
            <person name="Sato S."/>
            <person name="Kondo I."/>
            <person name="Sano M."/>
            <person name="Kato G."/>
        </authorList>
    </citation>
    <scope>NUCLEOTIDE SEQUENCE [LARGE SCALE GENOMIC DNA]</scope>
    <source>
        <strain evidence="2 3">NGTWSNA01</strain>
    </source>
</reference>
<dbReference type="InterPro" id="IPR000073">
    <property type="entry name" value="AB_hydrolase_1"/>
</dbReference>
<dbReference type="SUPFAM" id="SSF53474">
    <property type="entry name" value="alpha/beta-Hydrolases"/>
    <property type="match status" value="1"/>
</dbReference>
<dbReference type="EMBL" id="BPRH01002130">
    <property type="protein sequence ID" value="GJF16034.1"/>
    <property type="molecule type" value="Genomic_DNA"/>
</dbReference>
<evidence type="ECO:0000259" key="1">
    <source>
        <dbReference type="Pfam" id="PF00561"/>
    </source>
</evidence>
<dbReference type="PANTHER" id="PTHR43194">
    <property type="entry name" value="HYDROLASE ALPHA/BETA FOLD FAMILY"/>
    <property type="match status" value="1"/>
</dbReference>
<evidence type="ECO:0000313" key="3">
    <source>
        <dbReference type="Proteomes" id="UP001060504"/>
    </source>
</evidence>
<feature type="domain" description="AB hydrolase-1" evidence="1">
    <location>
        <begin position="44"/>
        <end position="276"/>
    </location>
</feature>
<keyword evidence="3" id="KW-1185">Reference proteome</keyword>
<proteinExistence type="predicted"/>
<keyword evidence="2" id="KW-0560">Oxidoreductase</keyword>
<dbReference type="Proteomes" id="UP001060504">
    <property type="component" value="Unassembled WGS sequence"/>
</dbReference>
<comment type="caution">
    <text evidence="2">The sequence shown here is derived from an EMBL/GenBank/DDBJ whole genome shotgun (WGS) entry which is preliminary data.</text>
</comment>
<dbReference type="PANTHER" id="PTHR43194:SF2">
    <property type="entry name" value="PEROXISOMAL MEMBRANE PROTEIN LPX1"/>
    <property type="match status" value="1"/>
</dbReference>
<name>A0ABQ4VA16_9MYCO</name>
<dbReference type="Gene3D" id="3.40.50.1820">
    <property type="entry name" value="alpha/beta hydrolase"/>
    <property type="match status" value="1"/>
</dbReference>
<keyword evidence="2" id="KW-0575">Peroxidase</keyword>
<dbReference type="InterPro" id="IPR050228">
    <property type="entry name" value="Carboxylesterase_BioH"/>
</dbReference>
<dbReference type="Pfam" id="PF00561">
    <property type="entry name" value="Abhydrolase_1"/>
    <property type="match status" value="1"/>
</dbReference>
<organism evidence="2 3">
    <name type="scientific">Mycolicibacterium cyprinidarum</name>
    <dbReference type="NCBI Taxonomy" id="2860311"/>
    <lineage>
        <taxon>Bacteria</taxon>
        <taxon>Bacillati</taxon>
        <taxon>Actinomycetota</taxon>
        <taxon>Actinomycetes</taxon>
        <taxon>Mycobacteriales</taxon>
        <taxon>Mycobacteriaceae</taxon>
        <taxon>Mycolicibacterium</taxon>
    </lineage>
</organism>
<accession>A0ABQ4VA16</accession>
<gene>
    <name evidence="2" type="ORF">NGTWS1702_20290</name>
</gene>
<sequence length="294" mass="32151">MSTTSSEPTTVTFRGADGLALVGDEWNKPDATARPGTEVDNARPSVLMLHGGGQNRFSWKKTGQILASQGLHVVSLDSRGHGDSDRSPEAKYSVEALCADTRQVIEQIGRPVALIGASMGGLTGILAAHEAGPDSVQRLILVDVVPRYEKDGSARIRDFMFSHVHGFDSLEDAAEAVSAYLPHRTKPRSPEGLKKNLRLHHGRWYWHWDPAFLTKPQEDPFVRVELLEQAAMELSIPILLIRGRLSDVVSEEAVRDFLDKVPNAEFVELPGAGHTAAGDDNDAFSDVVVQFISR</sequence>